<reference evidence="3" key="1">
    <citation type="submission" date="2022-07" db="EMBL/GenBank/DDBJ databases">
        <title>Phylogenomic reconstructions and comparative analyses of Kickxellomycotina fungi.</title>
        <authorList>
            <person name="Reynolds N.K."/>
            <person name="Stajich J.E."/>
            <person name="Barry K."/>
            <person name="Grigoriev I.V."/>
            <person name="Crous P."/>
            <person name="Smith M.E."/>
        </authorList>
    </citation>
    <scope>NUCLEOTIDE SEQUENCE</scope>
    <source>
        <strain evidence="3">IMI 214461</strain>
    </source>
</reference>
<comment type="caution">
    <text evidence="3">The sequence shown here is derived from an EMBL/GenBank/DDBJ whole genome shotgun (WGS) entry which is preliminary data.</text>
</comment>
<feature type="compositionally biased region" description="Basic residues" evidence="1">
    <location>
        <begin position="766"/>
        <end position="784"/>
    </location>
</feature>
<evidence type="ECO:0000313" key="4">
    <source>
        <dbReference type="Proteomes" id="UP001150907"/>
    </source>
</evidence>
<dbReference type="EMBL" id="JANBQF010000441">
    <property type="protein sequence ID" value="KAJ2001133.1"/>
    <property type="molecule type" value="Genomic_DNA"/>
</dbReference>
<organism evidence="3 4">
    <name type="scientific">Coemansia thaxteri</name>
    <dbReference type="NCBI Taxonomy" id="2663907"/>
    <lineage>
        <taxon>Eukaryota</taxon>
        <taxon>Fungi</taxon>
        <taxon>Fungi incertae sedis</taxon>
        <taxon>Zoopagomycota</taxon>
        <taxon>Kickxellomycotina</taxon>
        <taxon>Kickxellomycetes</taxon>
        <taxon>Kickxellales</taxon>
        <taxon>Kickxellaceae</taxon>
        <taxon>Coemansia</taxon>
    </lineage>
</organism>
<dbReference type="OrthoDB" id="5592585at2759"/>
<evidence type="ECO:0000259" key="2">
    <source>
        <dbReference type="PROSITE" id="PS50011"/>
    </source>
</evidence>
<dbReference type="GO" id="GO:0005524">
    <property type="term" value="F:ATP binding"/>
    <property type="evidence" value="ECO:0007669"/>
    <property type="project" value="InterPro"/>
</dbReference>
<feature type="compositionally biased region" description="Basic residues" evidence="1">
    <location>
        <begin position="739"/>
        <end position="751"/>
    </location>
</feature>
<dbReference type="SUPFAM" id="SSF56112">
    <property type="entry name" value="Protein kinase-like (PK-like)"/>
    <property type="match status" value="1"/>
</dbReference>
<sequence>MTPQRQPGVDEYSEYSPKELEALRRGLTDRLGCGKDINLPYLMRLTGLAKDFKGYLAKTADVDFEGLATKLPAINSAASSGARTAKSAVNEKTFTRAFMAMLNSLSVEAKKVMPAEYASTPYDTLDCQDMTLGQTGLKPDLAFYPRGELVEAISDVHFVLEAKQARSSGETYRKHLGQMAHYALELKKSQPLRSFVPVLFLQGCDLDILVFTHAGLYRAPIGPVLCHNDNDKVAWSAEMAYSLQRLWFLLTLPLDKFGHHLGSLDIPEYIRIDINTTSTLALVSAQKSSEAIEIVKRIPRTIPIVGHCTYIFEAKYKGKAAIFKMTWIRTDRLAEGAVYDILGERTIPGVPKVYQSGILVKDLNGYRLEFVLMEHCGTPILGHFAAISSNYSLASTIGERLTGFVKQVASTLVEAHAAGVLHRDISAGNIAIRGGQAFVIDWGCAKIVREPAESLKKSITERWSVDWEDMSMVEQAKDPFTGTPLYMSVQMLLGVPERGIFNDLESLFYVALDCLSSRPRRDDPKNVLPGFAFNGSEFTAFARIGILACDGSYLRRFGVLAVNPSPEWCMLEAMRRFLFFKGDVFIGGKLDGNYQREVNETAALGFMDSATVHKLVYECNAGQGLPHSPQLVHSADLAKSASGTPGPVAPTLAPPPKFSLEQPVISAENEDRATIQQENAPRQVSQMDISPEEPSPVEPKLARLPELSLVPLKLSAAKDDGTSDHKENVLPSSSTSQVHKTKTKTSSKRKQGNTDKNSKEAEAVAKNKRRKKNKAGKSNKPKRL</sequence>
<dbReference type="PANTHER" id="PTHR38248">
    <property type="entry name" value="FUNK1 6"/>
    <property type="match status" value="1"/>
</dbReference>
<feature type="region of interest" description="Disordered" evidence="1">
    <location>
        <begin position="638"/>
        <end position="784"/>
    </location>
</feature>
<gene>
    <name evidence="3" type="ORF">H4R26_004289</name>
</gene>
<dbReference type="GO" id="GO:0004672">
    <property type="term" value="F:protein kinase activity"/>
    <property type="evidence" value="ECO:0007669"/>
    <property type="project" value="InterPro"/>
</dbReference>
<name>A0A9W8BGF7_9FUNG</name>
<dbReference type="InterPro" id="IPR011009">
    <property type="entry name" value="Kinase-like_dom_sf"/>
</dbReference>
<dbReference type="AlphaFoldDB" id="A0A9W8BGF7"/>
<dbReference type="PROSITE" id="PS50011">
    <property type="entry name" value="PROTEIN_KINASE_DOM"/>
    <property type="match status" value="1"/>
</dbReference>
<dbReference type="PANTHER" id="PTHR38248:SF2">
    <property type="entry name" value="FUNK1 11"/>
    <property type="match status" value="1"/>
</dbReference>
<evidence type="ECO:0000313" key="3">
    <source>
        <dbReference type="EMBL" id="KAJ2001133.1"/>
    </source>
</evidence>
<dbReference type="Pfam" id="PF17667">
    <property type="entry name" value="Pkinase_fungal"/>
    <property type="match status" value="2"/>
</dbReference>
<dbReference type="Gene3D" id="1.10.510.10">
    <property type="entry name" value="Transferase(Phosphotransferase) domain 1"/>
    <property type="match status" value="1"/>
</dbReference>
<feature type="domain" description="Protein kinase" evidence="2">
    <location>
        <begin position="246"/>
        <end position="580"/>
    </location>
</feature>
<accession>A0A9W8BGF7</accession>
<proteinExistence type="predicted"/>
<keyword evidence="4" id="KW-1185">Reference proteome</keyword>
<dbReference type="InterPro" id="IPR040976">
    <property type="entry name" value="Pkinase_fungal"/>
</dbReference>
<dbReference type="InterPro" id="IPR000719">
    <property type="entry name" value="Prot_kinase_dom"/>
</dbReference>
<feature type="compositionally biased region" description="Basic and acidic residues" evidence="1">
    <location>
        <begin position="716"/>
        <end position="728"/>
    </location>
</feature>
<dbReference type="Proteomes" id="UP001150907">
    <property type="component" value="Unassembled WGS sequence"/>
</dbReference>
<protein>
    <recommendedName>
        <fullName evidence="2">Protein kinase domain-containing protein</fullName>
    </recommendedName>
</protein>
<feature type="compositionally biased region" description="Polar residues" evidence="1">
    <location>
        <begin position="674"/>
        <end position="688"/>
    </location>
</feature>
<evidence type="ECO:0000256" key="1">
    <source>
        <dbReference type="SAM" id="MobiDB-lite"/>
    </source>
</evidence>
<feature type="compositionally biased region" description="Basic and acidic residues" evidence="1">
    <location>
        <begin position="752"/>
        <end position="765"/>
    </location>
</feature>